<dbReference type="EMBL" id="JAQKAB010000005">
    <property type="protein sequence ID" value="MDA7026653.1"/>
    <property type="molecule type" value="Genomic_DNA"/>
</dbReference>
<gene>
    <name evidence="1" type="ORF">PJ311_08535</name>
</gene>
<organism evidence="1 2">
    <name type="scientific">Bacillus changyiensis</name>
    <dbReference type="NCBI Taxonomy" id="3004103"/>
    <lineage>
        <taxon>Bacteria</taxon>
        <taxon>Bacillati</taxon>
        <taxon>Bacillota</taxon>
        <taxon>Bacilli</taxon>
        <taxon>Bacillales</taxon>
        <taxon>Bacillaceae</taxon>
        <taxon>Bacillus</taxon>
    </lineage>
</organism>
<evidence type="ECO:0000313" key="2">
    <source>
        <dbReference type="Proteomes" id="UP001211894"/>
    </source>
</evidence>
<dbReference type="Proteomes" id="UP001211894">
    <property type="component" value="Unassembled WGS sequence"/>
</dbReference>
<dbReference type="RefSeq" id="WP_271340506.1">
    <property type="nucleotide sequence ID" value="NZ_JAQKAB010000005.1"/>
</dbReference>
<sequence length="146" mass="16509">MSHATILSGIHSMIKQGLHHAEQQIQKLKAAKKKIEGEHEKGISHIRKILKPHLDQHWIGDSATDFDKERDQAHTAMHDIVNEGYLDYISKIEEKIRSLEADKAFFEGVGRLAVAANDLLHHGEKKHDELTKTINSINKLLGARSK</sequence>
<name>A0ABT4X2Y6_9BACI</name>
<evidence type="ECO:0000313" key="1">
    <source>
        <dbReference type="EMBL" id="MDA7026653.1"/>
    </source>
</evidence>
<keyword evidence="2" id="KW-1185">Reference proteome</keyword>
<reference evidence="1 2" key="1">
    <citation type="submission" date="2023-01" db="EMBL/GenBank/DDBJ databases">
        <title>Bacillus changyiensis sp. nov., isolated from a coastal deposit.</title>
        <authorList>
            <person name="Xiao G."/>
            <person name="Lai Q."/>
            <person name="Hu Z."/>
            <person name="Shao Z."/>
        </authorList>
    </citation>
    <scope>NUCLEOTIDE SEQUENCE [LARGE SCALE GENOMIC DNA]</scope>
    <source>
        <strain evidence="1 2">CLL-7-23</strain>
    </source>
</reference>
<accession>A0ABT4X2Y6</accession>
<protein>
    <submittedName>
        <fullName evidence="1">DUF5082 domain-containing protein</fullName>
    </submittedName>
</protein>
<comment type="caution">
    <text evidence="1">The sequence shown here is derived from an EMBL/GenBank/DDBJ whole genome shotgun (WGS) entry which is preliminary data.</text>
</comment>
<proteinExistence type="predicted"/>